<accession>A0ABQ4WMU5</accession>
<comment type="caution">
    <text evidence="4">The sequence shown here is derived from an EMBL/GenBank/DDBJ whole genome shotgun (WGS) entry which is preliminary data.</text>
</comment>
<evidence type="ECO:0000256" key="1">
    <source>
        <dbReference type="ARBA" id="ARBA00022741"/>
    </source>
</evidence>
<reference evidence="4" key="2">
    <citation type="submission" date="2022-01" db="EMBL/GenBank/DDBJ databases">
        <authorList>
            <person name="Yamashiro T."/>
            <person name="Shiraishi A."/>
            <person name="Satake H."/>
            <person name="Nakayama K."/>
        </authorList>
    </citation>
    <scope>NUCLEOTIDE SEQUENCE</scope>
</reference>
<reference evidence="4" key="1">
    <citation type="journal article" date="2022" name="Int. J. Mol. Sci.">
        <title>Draft Genome of Tanacetum Coccineum: Genomic Comparison of Closely Related Tanacetum-Family Plants.</title>
        <authorList>
            <person name="Yamashiro T."/>
            <person name="Shiraishi A."/>
            <person name="Nakayama K."/>
            <person name="Satake H."/>
        </authorList>
    </citation>
    <scope>NUCLEOTIDE SEQUENCE</scope>
</reference>
<evidence type="ECO:0000256" key="2">
    <source>
        <dbReference type="ARBA" id="ARBA00022840"/>
    </source>
</evidence>
<dbReference type="Proteomes" id="UP001151760">
    <property type="component" value="Unassembled WGS sequence"/>
</dbReference>
<evidence type="ECO:0000259" key="3">
    <source>
        <dbReference type="Pfam" id="PF00501"/>
    </source>
</evidence>
<keyword evidence="1" id="KW-0547">Nucleotide-binding</keyword>
<protein>
    <submittedName>
        <fullName evidence="4">Long chain acyl-CoA synthetase 6, peroxisomal-like protein</fullName>
    </submittedName>
</protein>
<proteinExistence type="predicted"/>
<keyword evidence="2" id="KW-0067">ATP-binding</keyword>
<organism evidence="4 5">
    <name type="scientific">Tanacetum coccineum</name>
    <dbReference type="NCBI Taxonomy" id="301880"/>
    <lineage>
        <taxon>Eukaryota</taxon>
        <taxon>Viridiplantae</taxon>
        <taxon>Streptophyta</taxon>
        <taxon>Embryophyta</taxon>
        <taxon>Tracheophyta</taxon>
        <taxon>Spermatophyta</taxon>
        <taxon>Magnoliopsida</taxon>
        <taxon>eudicotyledons</taxon>
        <taxon>Gunneridae</taxon>
        <taxon>Pentapetalae</taxon>
        <taxon>asterids</taxon>
        <taxon>campanulids</taxon>
        <taxon>Asterales</taxon>
        <taxon>Asteraceae</taxon>
        <taxon>Asteroideae</taxon>
        <taxon>Anthemideae</taxon>
        <taxon>Anthemidinae</taxon>
        <taxon>Tanacetum</taxon>
    </lineage>
</organism>
<feature type="domain" description="AMP-dependent synthetase/ligase" evidence="3">
    <location>
        <begin position="232"/>
        <end position="299"/>
    </location>
</feature>
<evidence type="ECO:0000313" key="4">
    <source>
        <dbReference type="EMBL" id="GJS53941.1"/>
    </source>
</evidence>
<dbReference type="Pfam" id="PF00501">
    <property type="entry name" value="AMP-binding"/>
    <property type="match status" value="1"/>
</dbReference>
<dbReference type="InterPro" id="IPR042099">
    <property type="entry name" value="ANL_N_sf"/>
</dbReference>
<evidence type="ECO:0000313" key="5">
    <source>
        <dbReference type="Proteomes" id="UP001151760"/>
    </source>
</evidence>
<keyword evidence="5" id="KW-1185">Reference proteome</keyword>
<dbReference type="Gene3D" id="3.40.50.12780">
    <property type="entry name" value="N-terminal domain of ligase-like"/>
    <property type="match status" value="1"/>
</dbReference>
<dbReference type="PANTHER" id="PTHR43272:SF33">
    <property type="entry name" value="AMP-BINDING DOMAIN-CONTAINING PROTEIN-RELATED"/>
    <property type="match status" value="1"/>
</dbReference>
<gene>
    <name evidence="4" type="ORF">Tco_0627303</name>
</gene>
<dbReference type="SUPFAM" id="SSF56801">
    <property type="entry name" value="Acetyl-CoA synthetase-like"/>
    <property type="match status" value="1"/>
</dbReference>
<dbReference type="InterPro" id="IPR000873">
    <property type="entry name" value="AMP-dep_synth/lig_dom"/>
</dbReference>
<dbReference type="EMBL" id="BQNB010008760">
    <property type="protein sequence ID" value="GJS53941.1"/>
    <property type="molecule type" value="Genomic_DNA"/>
</dbReference>
<sequence length="505" mass="55868">MPPKRTSTSEVPAMTQVAIGKLVADSVTAALEAQAATIENADNTNRNTGEREALVARKLFSDSNCTEDCKVKFATGTLTEEGRIFESIMHQASFTEKVPSVPNDHAQVSSTSLFSAELISKSMPDSNTPPVKDGAVTAVDATPNLTSDDAILDKRATIKEPLLSFWSKYASDALKDNYISIGQMHSHNYRIPEPFRDQVRTNATSVGAMIENQESFDQESLSYEQGWIIDDFKKGACVGLYFINRPEWMVLDHACSAYSYVSVPLYDTLGPDVVKYIINHADIQAVFCVPTTLNISSVEDLVHTPSESDGISKGKFDLPVYDDFTPKKDEVLDDIISIPPRNGNDHFNAESSLIESVLNHDNEISSPKIDFHTEEFDGELALIAPNPPGIVEADLDPMEDIRFIENLMYDNSFPPRPPGSLKDDSETVIDSINDYFSSDDDSYENIDYVDASPPDSEIVSLEVVEIVSERCPGFEASRARGFVLRSLELQILSFILEIQYTNLID</sequence>
<dbReference type="PANTHER" id="PTHR43272">
    <property type="entry name" value="LONG-CHAIN-FATTY-ACID--COA LIGASE"/>
    <property type="match status" value="1"/>
</dbReference>
<name>A0ABQ4WMU5_9ASTR</name>